<dbReference type="Proteomes" id="UP000317648">
    <property type="component" value="Chromosome"/>
</dbReference>
<proteinExistence type="predicted"/>
<dbReference type="InterPro" id="IPR047952">
    <property type="entry name" value="Transpos_IS4"/>
</dbReference>
<dbReference type="KEGG" id="lcre:Pla8534_23040"/>
<evidence type="ECO:0000313" key="3">
    <source>
        <dbReference type="Proteomes" id="UP000317648"/>
    </source>
</evidence>
<dbReference type="RefSeq" id="WP_145052978.1">
    <property type="nucleotide sequence ID" value="NZ_CP036433.1"/>
</dbReference>
<sequence>MTLTPRVYNTAVTVWTFLSQVLSADHGCVHAVTKLIACRAAKGDSIPSAQTGAYCIARDKLDEQAMHRLVVETGRSIENAAPDHDLWLGHRVVMVDGCTVTMSDTKENQDAFPQHGSQADGCGWPMMRCVVYFALATGVVLEAAMGRAKGKLTSEVSLFRETDEILEEDDVFLADRFFSGWFDLARLILRGVHVVVRKNASRKTDFRTGVRYGKDDHSVHWDKPQRPDWMTPEEYAAYPRFITLREIRIRVTTPGFRSREILVATDLLDDIEYSKDDLAALFRRRWQAELNLRSLKSVMQMDHLRCKKPHRVRNELRAHLLAYNLIRQVMCEAAAHGAVAPWRISFKGALQTCETLLPLLQAVGDAEWLCDLLFACCLKHAVGGRPNRNEPRVVKRRAKPYKLMTKPRYDYQPLERS</sequence>
<organism evidence="2 3">
    <name type="scientific">Lignipirellula cremea</name>
    <dbReference type="NCBI Taxonomy" id="2528010"/>
    <lineage>
        <taxon>Bacteria</taxon>
        <taxon>Pseudomonadati</taxon>
        <taxon>Planctomycetota</taxon>
        <taxon>Planctomycetia</taxon>
        <taxon>Pirellulales</taxon>
        <taxon>Pirellulaceae</taxon>
        <taxon>Lignipirellula</taxon>
    </lineage>
</organism>
<evidence type="ECO:0000259" key="1">
    <source>
        <dbReference type="Pfam" id="PF01609"/>
    </source>
</evidence>
<dbReference type="Pfam" id="PF01609">
    <property type="entry name" value="DDE_Tnp_1"/>
    <property type="match status" value="1"/>
</dbReference>
<dbReference type="AlphaFoldDB" id="A0A518DRR3"/>
<evidence type="ECO:0000313" key="2">
    <source>
        <dbReference type="EMBL" id="QDU94513.1"/>
    </source>
</evidence>
<reference evidence="2 3" key="1">
    <citation type="submission" date="2019-02" db="EMBL/GenBank/DDBJ databases">
        <title>Deep-cultivation of Planctomycetes and their phenomic and genomic characterization uncovers novel biology.</title>
        <authorList>
            <person name="Wiegand S."/>
            <person name="Jogler M."/>
            <person name="Boedeker C."/>
            <person name="Pinto D."/>
            <person name="Vollmers J."/>
            <person name="Rivas-Marin E."/>
            <person name="Kohn T."/>
            <person name="Peeters S.H."/>
            <person name="Heuer A."/>
            <person name="Rast P."/>
            <person name="Oberbeckmann S."/>
            <person name="Bunk B."/>
            <person name="Jeske O."/>
            <person name="Meyerdierks A."/>
            <person name="Storesund J.E."/>
            <person name="Kallscheuer N."/>
            <person name="Luecker S."/>
            <person name="Lage O.M."/>
            <person name="Pohl T."/>
            <person name="Merkel B.J."/>
            <person name="Hornburger P."/>
            <person name="Mueller R.-W."/>
            <person name="Bruemmer F."/>
            <person name="Labrenz M."/>
            <person name="Spormann A.M."/>
            <person name="Op den Camp H."/>
            <person name="Overmann J."/>
            <person name="Amann R."/>
            <person name="Jetten M.S.M."/>
            <person name="Mascher T."/>
            <person name="Medema M.H."/>
            <person name="Devos D.P."/>
            <person name="Kaster A.-K."/>
            <person name="Ovreas L."/>
            <person name="Rohde M."/>
            <person name="Galperin M.Y."/>
            <person name="Jogler C."/>
        </authorList>
    </citation>
    <scope>NUCLEOTIDE SEQUENCE [LARGE SCALE GENOMIC DNA]</scope>
    <source>
        <strain evidence="2 3">Pla85_3_4</strain>
    </source>
</reference>
<dbReference type="InterPro" id="IPR002559">
    <property type="entry name" value="Transposase_11"/>
</dbReference>
<keyword evidence="3" id="KW-1185">Reference proteome</keyword>
<dbReference type="EMBL" id="CP036433">
    <property type="protein sequence ID" value="QDU94513.1"/>
    <property type="molecule type" value="Genomic_DNA"/>
</dbReference>
<dbReference type="GO" id="GO:0003677">
    <property type="term" value="F:DNA binding"/>
    <property type="evidence" value="ECO:0007669"/>
    <property type="project" value="InterPro"/>
</dbReference>
<feature type="domain" description="Transposase IS4-like" evidence="1">
    <location>
        <begin position="88"/>
        <end position="325"/>
    </location>
</feature>
<dbReference type="InterPro" id="IPR012337">
    <property type="entry name" value="RNaseH-like_sf"/>
</dbReference>
<dbReference type="OrthoDB" id="290144at2"/>
<dbReference type="PANTHER" id="PTHR37529">
    <property type="entry name" value="TRANSPOSASE INSG FOR INSERTION SEQUENCE ELEMENT IS4-RELATED"/>
    <property type="match status" value="1"/>
</dbReference>
<dbReference type="PANTHER" id="PTHR37529:SF1">
    <property type="entry name" value="TRANSPOSASE INSG FOR INSERTION SEQUENCE ELEMENT IS4-RELATED"/>
    <property type="match status" value="1"/>
</dbReference>
<name>A0A518DRR3_9BACT</name>
<dbReference type="NCBIfam" id="NF033592">
    <property type="entry name" value="transpos_IS4_1"/>
    <property type="match status" value="1"/>
</dbReference>
<dbReference type="GO" id="GO:0006313">
    <property type="term" value="P:DNA transposition"/>
    <property type="evidence" value="ECO:0007669"/>
    <property type="project" value="InterPro"/>
</dbReference>
<accession>A0A518DRR3</accession>
<protein>
    <submittedName>
        <fullName evidence="2">Transposase DDE domain protein</fullName>
    </submittedName>
</protein>
<gene>
    <name evidence="2" type="ORF">Pla8534_23040</name>
</gene>
<dbReference type="GO" id="GO:0004803">
    <property type="term" value="F:transposase activity"/>
    <property type="evidence" value="ECO:0007669"/>
    <property type="project" value="InterPro"/>
</dbReference>
<dbReference type="SUPFAM" id="SSF53098">
    <property type="entry name" value="Ribonuclease H-like"/>
    <property type="match status" value="1"/>
</dbReference>